<keyword evidence="3" id="KW-1185">Reference proteome</keyword>
<evidence type="ECO:0000259" key="1">
    <source>
        <dbReference type="SMART" id="SM00507"/>
    </source>
</evidence>
<protein>
    <recommendedName>
        <fullName evidence="1">HNH nuclease domain-containing protein</fullName>
    </recommendedName>
</protein>
<gene>
    <name evidence="2" type="ORF">CJ203_09785</name>
</gene>
<accession>A0A2N6T2V8</accession>
<dbReference type="InterPro" id="IPR003615">
    <property type="entry name" value="HNH_nuc"/>
</dbReference>
<sequence length="137" mass="15845">RSRKKRRPIIITAREEDAAAIELKKKKKKKKKKKGPQMYETFMTMLGPTCPVPECRHAADNCQVHHIRAWSKGGHTNMDNLAMLCRYHNRTNDDDPEHAYRGRVENIRGTPTWRSPRGHLVANTVHPYGAMTLLYGR</sequence>
<dbReference type="GO" id="GO:0003676">
    <property type="term" value="F:nucleic acid binding"/>
    <property type="evidence" value="ECO:0007669"/>
    <property type="project" value="InterPro"/>
</dbReference>
<evidence type="ECO:0000313" key="2">
    <source>
        <dbReference type="EMBL" id="PMC63656.1"/>
    </source>
</evidence>
<dbReference type="InterPro" id="IPR002711">
    <property type="entry name" value="HNH"/>
</dbReference>
<dbReference type="SMART" id="SM00507">
    <property type="entry name" value="HNHc"/>
    <property type="match status" value="1"/>
</dbReference>
<feature type="domain" description="HNH nuclease" evidence="1">
    <location>
        <begin position="37"/>
        <end position="90"/>
    </location>
</feature>
<dbReference type="Proteomes" id="UP000235836">
    <property type="component" value="Unassembled WGS sequence"/>
</dbReference>
<dbReference type="CDD" id="cd00085">
    <property type="entry name" value="HNHc"/>
    <property type="match status" value="1"/>
</dbReference>
<reference evidence="2 3" key="1">
    <citation type="submission" date="2017-09" db="EMBL/GenBank/DDBJ databases">
        <title>Bacterial strain isolated from the female urinary microbiota.</title>
        <authorList>
            <person name="Thomas-White K."/>
            <person name="Kumar N."/>
            <person name="Forster S."/>
            <person name="Putonti C."/>
            <person name="Lawley T."/>
            <person name="Wolfe A.J."/>
        </authorList>
    </citation>
    <scope>NUCLEOTIDE SEQUENCE [LARGE SCALE GENOMIC DNA]</scope>
    <source>
        <strain evidence="2 3">UMB0792</strain>
    </source>
</reference>
<dbReference type="EMBL" id="PNHG01000019">
    <property type="protein sequence ID" value="PMC63656.1"/>
    <property type="molecule type" value="Genomic_DNA"/>
</dbReference>
<dbReference type="GO" id="GO:0008270">
    <property type="term" value="F:zinc ion binding"/>
    <property type="evidence" value="ECO:0007669"/>
    <property type="project" value="InterPro"/>
</dbReference>
<proteinExistence type="predicted"/>
<dbReference type="Gene3D" id="1.10.30.50">
    <property type="match status" value="1"/>
</dbReference>
<dbReference type="AlphaFoldDB" id="A0A2N6T2V8"/>
<evidence type="ECO:0000313" key="3">
    <source>
        <dbReference type="Proteomes" id="UP000235836"/>
    </source>
</evidence>
<name>A0A2N6T2V8_9CORY</name>
<feature type="non-terminal residue" evidence="2">
    <location>
        <position position="1"/>
    </location>
</feature>
<dbReference type="GO" id="GO:0004519">
    <property type="term" value="F:endonuclease activity"/>
    <property type="evidence" value="ECO:0007669"/>
    <property type="project" value="InterPro"/>
</dbReference>
<comment type="caution">
    <text evidence="2">The sequence shown here is derived from an EMBL/GenBank/DDBJ whole genome shotgun (WGS) entry which is preliminary data.</text>
</comment>
<dbReference type="Pfam" id="PF01844">
    <property type="entry name" value="HNH"/>
    <property type="match status" value="1"/>
</dbReference>
<organism evidence="2 3">
    <name type="scientific">Corynebacterium tuscaniense</name>
    <dbReference type="NCBI Taxonomy" id="302449"/>
    <lineage>
        <taxon>Bacteria</taxon>
        <taxon>Bacillati</taxon>
        <taxon>Actinomycetota</taxon>
        <taxon>Actinomycetes</taxon>
        <taxon>Mycobacteriales</taxon>
        <taxon>Corynebacteriaceae</taxon>
        <taxon>Corynebacterium</taxon>
    </lineage>
</organism>